<name>C8VWH0_DESAS</name>
<proteinExistence type="predicted"/>
<dbReference type="KEGG" id="dae:Dtox_1665"/>
<dbReference type="RefSeq" id="WP_015757233.1">
    <property type="nucleotide sequence ID" value="NC_013216.1"/>
</dbReference>
<reference evidence="1 2" key="1">
    <citation type="journal article" date="2009" name="Stand. Genomic Sci.">
        <title>Complete genome sequence of Desulfotomaculum acetoxidans type strain (5575).</title>
        <authorList>
            <person name="Spring S."/>
            <person name="Lapidus A."/>
            <person name="Schroder M."/>
            <person name="Gleim D."/>
            <person name="Sims D."/>
            <person name="Meincke L."/>
            <person name="Glavina Del Rio T."/>
            <person name="Tice H."/>
            <person name="Copeland A."/>
            <person name="Cheng J.F."/>
            <person name="Lucas S."/>
            <person name="Chen F."/>
            <person name="Nolan M."/>
            <person name="Bruce D."/>
            <person name="Goodwin L."/>
            <person name="Pitluck S."/>
            <person name="Ivanova N."/>
            <person name="Mavromatis K."/>
            <person name="Mikhailova N."/>
            <person name="Pati A."/>
            <person name="Chen A."/>
            <person name="Palaniappan K."/>
            <person name="Land M."/>
            <person name="Hauser L."/>
            <person name="Chang Y.J."/>
            <person name="Jeffries C.D."/>
            <person name="Chain P."/>
            <person name="Saunders E."/>
            <person name="Brettin T."/>
            <person name="Detter J.C."/>
            <person name="Goker M."/>
            <person name="Bristow J."/>
            <person name="Eisen J.A."/>
            <person name="Markowitz V."/>
            <person name="Hugenholtz P."/>
            <person name="Kyrpides N.C."/>
            <person name="Klenk H.P."/>
            <person name="Han C."/>
        </authorList>
    </citation>
    <scope>NUCLEOTIDE SEQUENCE [LARGE SCALE GENOMIC DNA]</scope>
    <source>
        <strain evidence="2">ATCC 49208 / DSM 771 / VKM B-1644</strain>
    </source>
</reference>
<evidence type="ECO:0000313" key="1">
    <source>
        <dbReference type="EMBL" id="ACV62522.1"/>
    </source>
</evidence>
<evidence type="ECO:0000313" key="2">
    <source>
        <dbReference type="Proteomes" id="UP000002217"/>
    </source>
</evidence>
<dbReference type="Proteomes" id="UP000002217">
    <property type="component" value="Chromosome"/>
</dbReference>
<dbReference type="EMBL" id="CP001720">
    <property type="protein sequence ID" value="ACV62522.1"/>
    <property type="molecule type" value="Genomic_DNA"/>
</dbReference>
<organism evidence="1 2">
    <name type="scientific">Desulfofarcimen acetoxidans (strain ATCC 49208 / DSM 771 / KCTC 5769 / VKM B-1644 / 5575)</name>
    <name type="common">Desulfotomaculum acetoxidans</name>
    <dbReference type="NCBI Taxonomy" id="485916"/>
    <lineage>
        <taxon>Bacteria</taxon>
        <taxon>Bacillati</taxon>
        <taxon>Bacillota</taxon>
        <taxon>Clostridia</taxon>
        <taxon>Eubacteriales</taxon>
        <taxon>Peptococcaceae</taxon>
        <taxon>Desulfofarcimen</taxon>
    </lineage>
</organism>
<dbReference type="AlphaFoldDB" id="C8VWH0"/>
<protein>
    <submittedName>
        <fullName evidence="1">Uncharacterized protein</fullName>
    </submittedName>
</protein>
<gene>
    <name evidence="1" type="ordered locus">Dtox_1665</name>
</gene>
<dbReference type="OrthoDB" id="9867710at2"/>
<accession>C8VWH0</accession>
<sequence length="79" mass="9730">MRCVDDFRCARCLKDKEYIEFDYNVFDENSDLWLDFCVECDVEEKEAEEFATQIFSSMSEEDFNMKYRSKKWQEHNKLK</sequence>
<keyword evidence="2" id="KW-1185">Reference proteome</keyword>
<dbReference type="HOGENOM" id="CLU_2600309_0_0_9"/>